<evidence type="ECO:0000313" key="4">
    <source>
        <dbReference type="Proteomes" id="UP000253094"/>
    </source>
</evidence>
<dbReference type="Proteomes" id="UP000253094">
    <property type="component" value="Unassembled WGS sequence"/>
</dbReference>
<keyword evidence="1" id="KW-0479">Metal-binding</keyword>
<accession>A0A367F8H9</accession>
<keyword evidence="1" id="KW-0863">Zinc-finger</keyword>
<sequence length="506" mass="55532">MSQGRLREWAGHYTFNNGKAYFAKGRVEELTVTAAGATATVTGRGPEPYQVRLELTDTRMNGLCSCPQGKKGFFCKHCVATALAWMAQPERPRMPDPAPESPAPKIPASKVRAPKIPAPKIPPPKVSDARLRAFLSTRDVTWLVEELIGAAGTVPALRARLEGAAFLEVGAVPEAEDLRRRLTEAAEGARADPLEEKAEWFGAFEATLAEVAVLATNGLVPAAIELAEYAIDLLVPYAEGHGFLVGLALARAWGIHMTICANVHPDPVALADRLVDLALVTGEPPADMVCGYAVPLGEVGADRLRNRVERAWRFLRSEPDEFTEDDLATLMRLREQTAAHEGGSKALIALLGADEPSKQDILRIAWALVVERKDKKVVEWIRRGLEERDGDADLRDLGARCLLRMDERREAVKMLWPVFIDTPSLASYRSLAEAAGEHWPRWRGRALDLLRDRLAGSGDRDRNAVLVEILLWEGDIEGAREAAEGCDLSEYLRLRLRQAREGAAGT</sequence>
<dbReference type="EMBL" id="QOIL01000021">
    <property type="protein sequence ID" value="RCG25860.1"/>
    <property type="molecule type" value="Genomic_DNA"/>
</dbReference>
<dbReference type="InterPro" id="IPR007527">
    <property type="entry name" value="Znf_SWIM"/>
</dbReference>
<name>A0A367F8H9_9ACTN</name>
<evidence type="ECO:0000313" key="3">
    <source>
        <dbReference type="EMBL" id="RCG25860.1"/>
    </source>
</evidence>
<gene>
    <name evidence="3" type="ORF">DQ384_30535</name>
</gene>
<proteinExistence type="predicted"/>
<keyword evidence="4" id="KW-1185">Reference proteome</keyword>
<dbReference type="GO" id="GO:0008270">
    <property type="term" value="F:zinc ion binding"/>
    <property type="evidence" value="ECO:0007669"/>
    <property type="project" value="UniProtKB-KW"/>
</dbReference>
<keyword evidence="1" id="KW-0862">Zinc</keyword>
<protein>
    <recommendedName>
        <fullName evidence="2">SWIM-type domain-containing protein</fullName>
    </recommendedName>
</protein>
<dbReference type="PROSITE" id="PS50966">
    <property type="entry name" value="ZF_SWIM"/>
    <property type="match status" value="1"/>
</dbReference>
<comment type="caution">
    <text evidence="3">The sequence shown here is derived from an EMBL/GenBank/DDBJ whole genome shotgun (WGS) entry which is preliminary data.</text>
</comment>
<evidence type="ECO:0000259" key="2">
    <source>
        <dbReference type="PROSITE" id="PS50966"/>
    </source>
</evidence>
<reference evidence="3 4" key="1">
    <citation type="submission" date="2018-06" db="EMBL/GenBank/DDBJ databases">
        <title>Sphaerisporangium craniellae sp. nov., isolated from a marine sponge in the South China Sea.</title>
        <authorList>
            <person name="Li L."/>
        </authorList>
    </citation>
    <scope>NUCLEOTIDE SEQUENCE [LARGE SCALE GENOMIC DNA]</scope>
    <source>
        <strain evidence="3 4">CCTCC AA 208026</strain>
    </source>
</reference>
<evidence type="ECO:0000256" key="1">
    <source>
        <dbReference type="PROSITE-ProRule" id="PRU00325"/>
    </source>
</evidence>
<dbReference type="AlphaFoldDB" id="A0A367F8H9"/>
<organism evidence="3 4">
    <name type="scientific">Sphaerisporangium album</name>
    <dbReference type="NCBI Taxonomy" id="509200"/>
    <lineage>
        <taxon>Bacteria</taxon>
        <taxon>Bacillati</taxon>
        <taxon>Actinomycetota</taxon>
        <taxon>Actinomycetes</taxon>
        <taxon>Streptosporangiales</taxon>
        <taxon>Streptosporangiaceae</taxon>
        <taxon>Sphaerisporangium</taxon>
    </lineage>
</organism>
<feature type="domain" description="SWIM-type" evidence="2">
    <location>
        <begin position="49"/>
        <end position="86"/>
    </location>
</feature>